<dbReference type="GO" id="GO:0005634">
    <property type="term" value="C:nucleus"/>
    <property type="evidence" value="ECO:0007669"/>
    <property type="project" value="TreeGrafter"/>
</dbReference>
<dbReference type="InterPro" id="IPR009057">
    <property type="entry name" value="Homeodomain-like_sf"/>
</dbReference>
<feature type="compositionally biased region" description="Polar residues" evidence="1">
    <location>
        <begin position="239"/>
        <end position="249"/>
    </location>
</feature>
<feature type="domain" description="HTH myb-type" evidence="3">
    <location>
        <begin position="1"/>
        <end position="59"/>
    </location>
</feature>
<organism evidence="4 5">
    <name type="scientific">Tritrichomonas foetus</name>
    <dbReference type="NCBI Taxonomy" id="1144522"/>
    <lineage>
        <taxon>Eukaryota</taxon>
        <taxon>Metamonada</taxon>
        <taxon>Parabasalia</taxon>
        <taxon>Tritrichomonadida</taxon>
        <taxon>Tritrichomonadidae</taxon>
        <taxon>Tritrichomonas</taxon>
    </lineage>
</organism>
<dbReference type="SUPFAM" id="SSF46689">
    <property type="entry name" value="Homeodomain-like"/>
    <property type="match status" value="1"/>
</dbReference>
<dbReference type="PANTHER" id="PTHR45614:SF253">
    <property type="entry name" value="CHROMOSOME UNDETERMINED SCAFFOLD_38, WHOLE GENOME SHOTGUN SEQUENCE"/>
    <property type="match status" value="1"/>
</dbReference>
<dbReference type="GO" id="GO:0000978">
    <property type="term" value="F:RNA polymerase II cis-regulatory region sequence-specific DNA binding"/>
    <property type="evidence" value="ECO:0007669"/>
    <property type="project" value="TreeGrafter"/>
</dbReference>
<evidence type="ECO:0000313" key="4">
    <source>
        <dbReference type="EMBL" id="OHS96331.1"/>
    </source>
</evidence>
<keyword evidence="5" id="KW-1185">Reference proteome</keyword>
<evidence type="ECO:0000259" key="2">
    <source>
        <dbReference type="PROSITE" id="PS50090"/>
    </source>
</evidence>
<dbReference type="GO" id="GO:0000981">
    <property type="term" value="F:DNA-binding transcription factor activity, RNA polymerase II-specific"/>
    <property type="evidence" value="ECO:0007669"/>
    <property type="project" value="TreeGrafter"/>
</dbReference>
<accession>A0A1J4JFA6</accession>
<reference evidence="4" key="1">
    <citation type="submission" date="2016-10" db="EMBL/GenBank/DDBJ databases">
        <authorList>
            <person name="Benchimol M."/>
            <person name="Almeida L.G."/>
            <person name="Vasconcelos A.T."/>
            <person name="Perreira-Neves A."/>
            <person name="Rosa I.A."/>
            <person name="Tasca T."/>
            <person name="Bogo M.R."/>
            <person name="de Souza W."/>
        </authorList>
    </citation>
    <scope>NUCLEOTIDE SEQUENCE [LARGE SCALE GENOMIC DNA]</scope>
    <source>
        <strain evidence="4">K</strain>
    </source>
</reference>
<dbReference type="Proteomes" id="UP000179807">
    <property type="component" value="Unassembled WGS sequence"/>
</dbReference>
<dbReference type="PROSITE" id="PS50090">
    <property type="entry name" value="MYB_LIKE"/>
    <property type="match status" value="1"/>
</dbReference>
<dbReference type="RefSeq" id="XP_068349468.1">
    <property type="nucleotide sequence ID" value="XM_068495172.1"/>
</dbReference>
<dbReference type="VEuPathDB" id="TrichDB:TRFO_09970"/>
<feature type="domain" description="Myb-like" evidence="2">
    <location>
        <begin position="11"/>
        <end position="55"/>
    </location>
</feature>
<dbReference type="Gene3D" id="1.10.10.60">
    <property type="entry name" value="Homeodomain-like"/>
    <property type="match status" value="2"/>
</dbReference>
<evidence type="ECO:0000256" key="1">
    <source>
        <dbReference type="SAM" id="MobiDB-lite"/>
    </source>
</evidence>
<evidence type="ECO:0008006" key="6">
    <source>
        <dbReference type="Google" id="ProtNLM"/>
    </source>
</evidence>
<dbReference type="PANTHER" id="PTHR45614">
    <property type="entry name" value="MYB PROTEIN-RELATED"/>
    <property type="match status" value="1"/>
</dbReference>
<dbReference type="AlphaFoldDB" id="A0A1J4JFA6"/>
<evidence type="ECO:0000259" key="3">
    <source>
        <dbReference type="PROSITE" id="PS51294"/>
    </source>
</evidence>
<dbReference type="InterPro" id="IPR050560">
    <property type="entry name" value="MYB_TF"/>
</dbReference>
<comment type="caution">
    <text evidence="4">The sequence shown here is derived from an EMBL/GenBank/DDBJ whole genome shotgun (WGS) entry which is preliminary data.</text>
</comment>
<name>A0A1J4JFA6_9EUKA</name>
<dbReference type="EMBL" id="MLAK01001182">
    <property type="protein sequence ID" value="OHS96331.1"/>
    <property type="molecule type" value="Genomic_DNA"/>
</dbReference>
<dbReference type="GeneID" id="94829876"/>
<evidence type="ECO:0000313" key="5">
    <source>
        <dbReference type="Proteomes" id="UP000179807"/>
    </source>
</evidence>
<dbReference type="Pfam" id="PF00249">
    <property type="entry name" value="Myb_DNA-binding"/>
    <property type="match status" value="2"/>
</dbReference>
<dbReference type="CDD" id="cd00167">
    <property type="entry name" value="SANT"/>
    <property type="match status" value="2"/>
</dbReference>
<dbReference type="SMART" id="SM00717">
    <property type="entry name" value="SANT"/>
    <property type="match status" value="2"/>
</dbReference>
<protein>
    <recommendedName>
        <fullName evidence="6">Myb-like DNA-binding domain containing protein</fullName>
    </recommendedName>
</protein>
<feature type="compositionally biased region" description="Low complexity" evidence="1">
    <location>
        <begin position="250"/>
        <end position="260"/>
    </location>
</feature>
<proteinExistence type="predicted"/>
<dbReference type="InterPro" id="IPR017930">
    <property type="entry name" value="Myb_dom"/>
</dbReference>
<dbReference type="PROSITE" id="PS51294">
    <property type="entry name" value="HTH_MYB"/>
    <property type="match status" value="1"/>
</dbReference>
<gene>
    <name evidence="4" type="ORF">TRFO_09970</name>
</gene>
<dbReference type="InterPro" id="IPR001005">
    <property type="entry name" value="SANT/Myb"/>
</dbReference>
<feature type="region of interest" description="Disordered" evidence="1">
    <location>
        <begin position="239"/>
        <end position="260"/>
    </location>
</feature>
<sequence length="362" mass="41216">MTSRRRVAPVFTTEEDIIFLQVMENDSRATWRTVSDALGNSHTPRQCRDHWLTHLAPYEKSAGTMSQSDVRLLFDFVAAYGTKWEIISHHFEGRTPLELKNVYIRNLKDNPSFIKANFCSSSENEVEKCSTKPESYNYDNVYDKNINFNKGNNEVTNSLGCMENDFGYYILNPQSLQNYNQKQNKREIFPLITPLSDIQSYHPNNGFTNINFYDNNYYNNQTLYSNHNSCYYQQNKEVTPSSTNFGNTLPSSPSHAAGSPAPTLIPPINTIEASIDQNLQLNRIVPNNKLGTAKNDQSHRNFVNNNTSQMNEVMQNHTNGIKKSSQPKRIVISKQAKPVNVNMMSLMSMLNSATDGTQVSCF</sequence>